<feature type="compositionally biased region" description="Basic and acidic residues" evidence="1">
    <location>
        <begin position="113"/>
        <end position="128"/>
    </location>
</feature>
<evidence type="ECO:0000313" key="2">
    <source>
        <dbReference type="EMBL" id="OAA52130.1"/>
    </source>
</evidence>
<gene>
    <name evidence="2" type="ORF">ISF_09294</name>
</gene>
<dbReference type="RefSeq" id="XP_018699907.1">
    <property type="nucleotide sequence ID" value="XM_018852897.1"/>
</dbReference>
<name>A0A162M7P1_CORFA</name>
<dbReference type="Proteomes" id="UP000076744">
    <property type="component" value="Unassembled WGS sequence"/>
</dbReference>
<evidence type="ECO:0000313" key="3">
    <source>
        <dbReference type="Proteomes" id="UP000076744"/>
    </source>
</evidence>
<evidence type="ECO:0000256" key="1">
    <source>
        <dbReference type="SAM" id="MobiDB-lite"/>
    </source>
</evidence>
<proteinExistence type="predicted"/>
<protein>
    <submittedName>
        <fullName evidence="2">Uncharacterized protein</fullName>
    </submittedName>
</protein>
<dbReference type="AlphaFoldDB" id="A0A162M7P1"/>
<sequence length="187" mass="21331">MWKGFWSPYRSPFSGHDGAAEVYQARIDGVFRPKRNLPGNIIVVEVKPPSRHMSEMNVNMQESAPMAAWIAEYPQLDKQIPPKRAALGKRKGTASGPGPLPEPEGMNPAGGKKVAERKMPTAKKEPRRQYRRVLISQNRREVFITIGSYDEAYIDYIKNVNQTEDTFLTMQRYGTDPRLTDRLVWLV</sequence>
<dbReference type="EMBL" id="AZHB01000045">
    <property type="protein sequence ID" value="OAA52130.1"/>
    <property type="molecule type" value="Genomic_DNA"/>
</dbReference>
<dbReference type="GeneID" id="30025586"/>
<reference evidence="2 3" key="1">
    <citation type="journal article" date="2016" name="Genome Biol. Evol.">
        <title>Divergent and convergent evolution of fungal pathogenicity.</title>
        <authorList>
            <person name="Shang Y."/>
            <person name="Xiao G."/>
            <person name="Zheng P."/>
            <person name="Cen K."/>
            <person name="Zhan S."/>
            <person name="Wang C."/>
        </authorList>
    </citation>
    <scope>NUCLEOTIDE SEQUENCE [LARGE SCALE GENOMIC DNA]</scope>
    <source>
        <strain evidence="2 3">ARSEF 2679</strain>
    </source>
</reference>
<organism evidence="2 3">
    <name type="scientific">Cordyceps fumosorosea (strain ARSEF 2679)</name>
    <name type="common">Isaria fumosorosea</name>
    <dbReference type="NCBI Taxonomy" id="1081104"/>
    <lineage>
        <taxon>Eukaryota</taxon>
        <taxon>Fungi</taxon>
        <taxon>Dikarya</taxon>
        <taxon>Ascomycota</taxon>
        <taxon>Pezizomycotina</taxon>
        <taxon>Sordariomycetes</taxon>
        <taxon>Hypocreomycetidae</taxon>
        <taxon>Hypocreales</taxon>
        <taxon>Cordycipitaceae</taxon>
        <taxon>Cordyceps</taxon>
    </lineage>
</organism>
<comment type="caution">
    <text evidence="2">The sequence shown here is derived from an EMBL/GenBank/DDBJ whole genome shotgun (WGS) entry which is preliminary data.</text>
</comment>
<accession>A0A162M7P1</accession>
<keyword evidence="3" id="KW-1185">Reference proteome</keyword>
<feature type="region of interest" description="Disordered" evidence="1">
    <location>
        <begin position="84"/>
        <end position="128"/>
    </location>
</feature>
<dbReference type="OrthoDB" id="3508621at2759"/>